<evidence type="ECO:0000256" key="2">
    <source>
        <dbReference type="ARBA" id="ARBA00023125"/>
    </source>
</evidence>
<evidence type="ECO:0000313" key="6">
    <source>
        <dbReference type="EMBL" id="KKI49363.1"/>
    </source>
</evidence>
<protein>
    <submittedName>
        <fullName evidence="6">Transcriptional regulator, TetR family</fullName>
    </submittedName>
</protein>
<dbReference type="FunFam" id="1.10.10.60:FF:000141">
    <property type="entry name" value="TetR family transcriptional regulator"/>
    <property type="match status" value="1"/>
</dbReference>
<dbReference type="Pfam" id="PF21303">
    <property type="entry name" value="TetR_C_39"/>
    <property type="match status" value="1"/>
</dbReference>
<dbReference type="PRINTS" id="PR00455">
    <property type="entry name" value="HTHTETR"/>
</dbReference>
<dbReference type="EMBL" id="LAYJ01000134">
    <property type="protein sequence ID" value="KKI49363.1"/>
    <property type="molecule type" value="Genomic_DNA"/>
</dbReference>
<reference evidence="6 7" key="1">
    <citation type="submission" date="2015-04" db="EMBL/GenBank/DDBJ databases">
        <title>Draft genome sequence of bacteremic isolate Catabacter hongkongensis type strain HKU16T.</title>
        <authorList>
            <person name="Lau S.K."/>
            <person name="Teng J.L."/>
            <person name="Huang Y."/>
            <person name="Curreem S.O."/>
            <person name="Tsui S.K."/>
            <person name="Woo P.C."/>
        </authorList>
    </citation>
    <scope>NUCLEOTIDE SEQUENCE [LARGE SCALE GENOMIC DNA]</scope>
    <source>
        <strain evidence="6 7">HKU16</strain>
    </source>
</reference>
<name>A0A0M2NAT5_9FIRM</name>
<dbReference type="InterPro" id="IPR001647">
    <property type="entry name" value="HTH_TetR"/>
</dbReference>
<dbReference type="InterPro" id="IPR049149">
    <property type="entry name" value="TetR/AcrR_C"/>
</dbReference>
<evidence type="ECO:0000259" key="5">
    <source>
        <dbReference type="PROSITE" id="PS50977"/>
    </source>
</evidence>
<evidence type="ECO:0000313" key="7">
    <source>
        <dbReference type="Proteomes" id="UP000034076"/>
    </source>
</evidence>
<gene>
    <name evidence="6" type="ORF">CHK_3215</name>
</gene>
<proteinExistence type="predicted"/>
<keyword evidence="7" id="KW-1185">Reference proteome</keyword>
<dbReference type="PANTHER" id="PTHR43479">
    <property type="entry name" value="ACREF/ENVCD OPERON REPRESSOR-RELATED"/>
    <property type="match status" value="1"/>
</dbReference>
<dbReference type="PROSITE" id="PS50977">
    <property type="entry name" value="HTH_TETR_2"/>
    <property type="match status" value="1"/>
</dbReference>
<evidence type="ECO:0000256" key="4">
    <source>
        <dbReference type="PROSITE-ProRule" id="PRU00335"/>
    </source>
</evidence>
<dbReference type="GO" id="GO:0003677">
    <property type="term" value="F:DNA binding"/>
    <property type="evidence" value="ECO:0007669"/>
    <property type="project" value="UniProtKB-UniRule"/>
</dbReference>
<feature type="domain" description="HTH tetR-type" evidence="5">
    <location>
        <begin position="8"/>
        <end position="68"/>
    </location>
</feature>
<dbReference type="InterPro" id="IPR050624">
    <property type="entry name" value="HTH-type_Tx_Regulator"/>
</dbReference>
<dbReference type="GO" id="GO:0045892">
    <property type="term" value="P:negative regulation of DNA-templated transcription"/>
    <property type="evidence" value="ECO:0007669"/>
    <property type="project" value="UniProtKB-ARBA"/>
</dbReference>
<dbReference type="InterPro" id="IPR009057">
    <property type="entry name" value="Homeodomain-like_sf"/>
</dbReference>
<dbReference type="PANTHER" id="PTHR43479:SF11">
    <property type="entry name" value="ACREF_ENVCD OPERON REPRESSOR-RELATED"/>
    <property type="match status" value="1"/>
</dbReference>
<dbReference type="Pfam" id="PF00440">
    <property type="entry name" value="TetR_N"/>
    <property type="match status" value="1"/>
</dbReference>
<dbReference type="Gene3D" id="1.10.357.10">
    <property type="entry name" value="Tetracycline Repressor, domain 2"/>
    <property type="match status" value="1"/>
</dbReference>
<dbReference type="RefSeq" id="WP_046444964.1">
    <property type="nucleotide sequence ID" value="NZ_LAYJ01000134.1"/>
</dbReference>
<keyword evidence="1" id="KW-0805">Transcription regulation</keyword>
<dbReference type="PATRIC" id="fig|270498.16.peg.2465"/>
<keyword evidence="2 4" id="KW-0238">DNA-binding</keyword>
<evidence type="ECO:0000256" key="3">
    <source>
        <dbReference type="ARBA" id="ARBA00023163"/>
    </source>
</evidence>
<dbReference type="Proteomes" id="UP000034076">
    <property type="component" value="Unassembled WGS sequence"/>
</dbReference>
<dbReference type="STRING" id="270498.CHK_3215"/>
<keyword evidence="3" id="KW-0804">Transcription</keyword>
<feature type="DNA-binding region" description="H-T-H motif" evidence="4">
    <location>
        <begin position="31"/>
        <end position="50"/>
    </location>
</feature>
<dbReference type="SUPFAM" id="SSF46689">
    <property type="entry name" value="Homeodomain-like"/>
    <property type="match status" value="1"/>
</dbReference>
<evidence type="ECO:0000256" key="1">
    <source>
        <dbReference type="ARBA" id="ARBA00023015"/>
    </source>
</evidence>
<organism evidence="6 7">
    <name type="scientific">Christensenella hongkongensis</name>
    <dbReference type="NCBI Taxonomy" id="270498"/>
    <lineage>
        <taxon>Bacteria</taxon>
        <taxon>Bacillati</taxon>
        <taxon>Bacillota</taxon>
        <taxon>Clostridia</taxon>
        <taxon>Christensenellales</taxon>
        <taxon>Christensenellaceae</taxon>
        <taxon>Christensenella</taxon>
    </lineage>
</organism>
<accession>A0A0M2NAT5</accession>
<dbReference type="AlphaFoldDB" id="A0A0M2NAT5"/>
<dbReference type="OrthoDB" id="13453at2"/>
<comment type="caution">
    <text evidence="6">The sequence shown here is derived from an EMBL/GenBank/DDBJ whole genome shotgun (WGS) entry which is preliminary data.</text>
</comment>
<sequence>MARNKYPEETVQKILEIAGRLFLEKGYDQTSIQDIVSELGMSKGAVYHHFQSKEEIFNRICSDFYDDNEWFERVKKDKSLNGLQKLQRVFFDSLGNKTKLKMDRALLLPMLENPRIVVAQLRESLFETGPIVARLIEEGNKDGSMEVSKPAEAAELLMLLTNIWANPALFSWSREEFMSRVSFIKELTDKIGLPVIDEEVAAVCGHYYDAVVQGKDIE</sequence>